<evidence type="ECO:0000313" key="2">
    <source>
        <dbReference type="WBParaSite" id="PSU_v2.g18336.t1"/>
    </source>
</evidence>
<protein>
    <submittedName>
        <fullName evidence="2">Uncharacterized protein</fullName>
    </submittedName>
</protein>
<evidence type="ECO:0000313" key="1">
    <source>
        <dbReference type="Proteomes" id="UP000887577"/>
    </source>
</evidence>
<keyword evidence="1" id="KW-1185">Reference proteome</keyword>
<proteinExistence type="predicted"/>
<accession>A0A914YFW0</accession>
<organism evidence="1 2">
    <name type="scientific">Panagrolaimus superbus</name>
    <dbReference type="NCBI Taxonomy" id="310955"/>
    <lineage>
        <taxon>Eukaryota</taxon>
        <taxon>Metazoa</taxon>
        <taxon>Ecdysozoa</taxon>
        <taxon>Nematoda</taxon>
        <taxon>Chromadorea</taxon>
        <taxon>Rhabditida</taxon>
        <taxon>Tylenchina</taxon>
        <taxon>Panagrolaimomorpha</taxon>
        <taxon>Panagrolaimoidea</taxon>
        <taxon>Panagrolaimidae</taxon>
        <taxon>Panagrolaimus</taxon>
    </lineage>
</organism>
<name>A0A914YFW0_9BILA</name>
<dbReference type="WBParaSite" id="PSU_v2.g18336.t1">
    <property type="protein sequence ID" value="PSU_v2.g18336.t1"/>
    <property type="gene ID" value="PSU_v2.g18336"/>
</dbReference>
<sequence length="119" mass="14603">MLKYREKYFCDPEEILVLLEPKNQKYYASGDERAFVLRDFNVHSYELLKVKPQFYRNRFYKENTSAFGALRDALIQRLKLTNLRIDPRFFWLEKILFLKYEAQKNQQLFPLLMEIFSLF</sequence>
<dbReference type="AlphaFoldDB" id="A0A914YFW0"/>
<dbReference type="Proteomes" id="UP000887577">
    <property type="component" value="Unplaced"/>
</dbReference>
<reference evidence="2" key="1">
    <citation type="submission" date="2022-11" db="UniProtKB">
        <authorList>
            <consortium name="WormBaseParasite"/>
        </authorList>
    </citation>
    <scope>IDENTIFICATION</scope>
</reference>